<dbReference type="AlphaFoldDB" id="A0A914HBS7"/>
<proteinExistence type="predicted"/>
<evidence type="ECO:0000313" key="3">
    <source>
        <dbReference type="WBParaSite" id="Gr19_v10_g15654.t1"/>
    </source>
</evidence>
<feature type="transmembrane region" description="Helical" evidence="1">
    <location>
        <begin position="65"/>
        <end position="84"/>
    </location>
</feature>
<dbReference type="WBParaSite" id="Gr19_v10_g15654.t1">
    <property type="protein sequence ID" value="Gr19_v10_g15654.t1"/>
    <property type="gene ID" value="Gr19_v10_g15654"/>
</dbReference>
<name>A0A914HBS7_GLORO</name>
<dbReference type="Proteomes" id="UP000887572">
    <property type="component" value="Unplaced"/>
</dbReference>
<evidence type="ECO:0000256" key="1">
    <source>
        <dbReference type="SAM" id="Phobius"/>
    </source>
</evidence>
<accession>A0A914HBS7</accession>
<sequence>MAFIYDHGGEKKMDLMKDRAETSKQQAGIFDTILGGQRAQPSDPAANRRVPLSARLFTGEPKWRYFALPLVAGALLLVMHPWHWHFRRFWDRK</sequence>
<reference evidence="3" key="1">
    <citation type="submission" date="2022-11" db="UniProtKB">
        <authorList>
            <consortium name="WormBaseParasite"/>
        </authorList>
    </citation>
    <scope>IDENTIFICATION</scope>
</reference>
<protein>
    <submittedName>
        <fullName evidence="3">Uncharacterized protein</fullName>
    </submittedName>
</protein>
<evidence type="ECO:0000313" key="2">
    <source>
        <dbReference type="Proteomes" id="UP000887572"/>
    </source>
</evidence>
<keyword evidence="1" id="KW-1133">Transmembrane helix</keyword>
<keyword evidence="1" id="KW-0472">Membrane</keyword>
<keyword evidence="1" id="KW-0812">Transmembrane</keyword>
<keyword evidence="2" id="KW-1185">Reference proteome</keyword>
<organism evidence="2 3">
    <name type="scientific">Globodera rostochiensis</name>
    <name type="common">Golden nematode worm</name>
    <name type="synonym">Heterodera rostochiensis</name>
    <dbReference type="NCBI Taxonomy" id="31243"/>
    <lineage>
        <taxon>Eukaryota</taxon>
        <taxon>Metazoa</taxon>
        <taxon>Ecdysozoa</taxon>
        <taxon>Nematoda</taxon>
        <taxon>Chromadorea</taxon>
        <taxon>Rhabditida</taxon>
        <taxon>Tylenchina</taxon>
        <taxon>Tylenchomorpha</taxon>
        <taxon>Tylenchoidea</taxon>
        <taxon>Heteroderidae</taxon>
        <taxon>Heteroderinae</taxon>
        <taxon>Globodera</taxon>
    </lineage>
</organism>